<dbReference type="Gene3D" id="1.10.1220.10">
    <property type="entry name" value="Met repressor-like"/>
    <property type="match status" value="1"/>
</dbReference>
<keyword evidence="2" id="KW-1185">Reference proteome</keyword>
<dbReference type="SUPFAM" id="SSF46689">
    <property type="entry name" value="Homeodomain-like"/>
    <property type="match status" value="1"/>
</dbReference>
<dbReference type="InterPro" id="IPR013321">
    <property type="entry name" value="Arc_rbn_hlx_hlx"/>
</dbReference>
<gene>
    <name evidence="1" type="ORF">TbrSNM41_19560</name>
</gene>
<name>A0ABN6NHV2_THEBO</name>
<accession>A0ABN6NHV2</accession>
<reference evidence="1 2" key="1">
    <citation type="journal article" date="2022" name="Microbiol. Resour. Announc.">
        <title>Complete Genome Sequences of Thermus Strains Isolated from Senami Hot Spring in Japan.</title>
        <authorList>
            <person name="Miyazaki K."/>
        </authorList>
    </citation>
    <scope>NUCLEOTIDE SEQUENCE [LARGE SCALE GENOMIC DNA]</scope>
    <source>
        <strain evidence="1 2">SNM4-1</strain>
    </source>
</reference>
<dbReference type="EMBL" id="AP025593">
    <property type="protein sequence ID" value="BDG17222.1"/>
    <property type="molecule type" value="Genomic_DNA"/>
</dbReference>
<proteinExistence type="predicted"/>
<dbReference type="InterPro" id="IPR009057">
    <property type="entry name" value="Homeodomain-like_sf"/>
</dbReference>
<evidence type="ECO:0008006" key="3">
    <source>
        <dbReference type="Google" id="ProtNLM"/>
    </source>
</evidence>
<dbReference type="Proteomes" id="UP000831120">
    <property type="component" value="Chromosome"/>
</dbReference>
<organism evidence="1 2">
    <name type="scientific">Thermus brockianus</name>
    <dbReference type="NCBI Taxonomy" id="56956"/>
    <lineage>
        <taxon>Bacteria</taxon>
        <taxon>Thermotogati</taxon>
        <taxon>Deinococcota</taxon>
        <taxon>Deinococci</taxon>
        <taxon>Thermales</taxon>
        <taxon>Thermaceae</taxon>
        <taxon>Thermus</taxon>
    </lineage>
</organism>
<evidence type="ECO:0000313" key="2">
    <source>
        <dbReference type="Proteomes" id="UP000831120"/>
    </source>
</evidence>
<sequence>MQLTTVGKEVFRGAQKARELQEAGAGDPTVQERLRKLKQVEALRKYRVGWPEIQELLGISRATYYRWRKHLKEEGLAGLKPRSRRPQRLRRRIYWSSDLLIRVEALRKENPTWGRWPIWLTLRKEGFAVSERTVGRILAYLEAHGRVESVAAFLAQARRGKGGEDPGGPMRKGSPRDTRWVTLATLSRWIPSP</sequence>
<evidence type="ECO:0000313" key="1">
    <source>
        <dbReference type="EMBL" id="BDG17222.1"/>
    </source>
</evidence>
<dbReference type="Pfam" id="PF13565">
    <property type="entry name" value="HTH_32"/>
    <property type="match status" value="1"/>
</dbReference>
<protein>
    <recommendedName>
        <fullName evidence="3">Transposase</fullName>
    </recommendedName>
</protein>